<reference evidence="2" key="1">
    <citation type="journal article" date="2020" name="Cell">
        <title>Large-Scale Comparative Analyses of Tick Genomes Elucidate Their Genetic Diversity and Vector Capacities.</title>
        <authorList>
            <consortium name="Tick Genome and Microbiome Consortium (TIGMIC)"/>
            <person name="Jia N."/>
            <person name="Wang J."/>
            <person name="Shi W."/>
            <person name="Du L."/>
            <person name="Sun Y."/>
            <person name="Zhan W."/>
            <person name="Jiang J.F."/>
            <person name="Wang Q."/>
            <person name="Zhang B."/>
            <person name="Ji P."/>
            <person name="Bell-Sakyi L."/>
            <person name="Cui X.M."/>
            <person name="Yuan T.T."/>
            <person name="Jiang B.G."/>
            <person name="Yang W.F."/>
            <person name="Lam T.T."/>
            <person name="Chang Q.C."/>
            <person name="Ding S.J."/>
            <person name="Wang X.J."/>
            <person name="Zhu J.G."/>
            <person name="Ruan X.D."/>
            <person name="Zhao L."/>
            <person name="Wei J.T."/>
            <person name="Ye R.Z."/>
            <person name="Que T.C."/>
            <person name="Du C.H."/>
            <person name="Zhou Y.H."/>
            <person name="Cheng J.X."/>
            <person name="Dai P.F."/>
            <person name="Guo W.B."/>
            <person name="Han X.H."/>
            <person name="Huang E.J."/>
            <person name="Li L.F."/>
            <person name="Wei W."/>
            <person name="Gao Y.C."/>
            <person name="Liu J.Z."/>
            <person name="Shao H.Z."/>
            <person name="Wang X."/>
            <person name="Wang C.C."/>
            <person name="Yang T.C."/>
            <person name="Huo Q.B."/>
            <person name="Li W."/>
            <person name="Chen H.Y."/>
            <person name="Chen S.E."/>
            <person name="Zhou L.G."/>
            <person name="Ni X.B."/>
            <person name="Tian J.H."/>
            <person name="Sheng Y."/>
            <person name="Liu T."/>
            <person name="Pan Y.S."/>
            <person name="Xia L.Y."/>
            <person name="Li J."/>
            <person name="Zhao F."/>
            <person name="Cao W.C."/>
        </authorList>
    </citation>
    <scope>NUCLEOTIDE SEQUENCE</scope>
    <source>
        <strain evidence="2">Rmic-2018</strain>
    </source>
</reference>
<organism evidence="2 3">
    <name type="scientific">Rhipicephalus microplus</name>
    <name type="common">Cattle tick</name>
    <name type="synonym">Boophilus microplus</name>
    <dbReference type="NCBI Taxonomy" id="6941"/>
    <lineage>
        <taxon>Eukaryota</taxon>
        <taxon>Metazoa</taxon>
        <taxon>Ecdysozoa</taxon>
        <taxon>Arthropoda</taxon>
        <taxon>Chelicerata</taxon>
        <taxon>Arachnida</taxon>
        <taxon>Acari</taxon>
        <taxon>Parasitiformes</taxon>
        <taxon>Ixodida</taxon>
        <taxon>Ixodoidea</taxon>
        <taxon>Ixodidae</taxon>
        <taxon>Rhipicephalinae</taxon>
        <taxon>Rhipicephalus</taxon>
        <taxon>Boophilus</taxon>
    </lineage>
</organism>
<reference evidence="2" key="2">
    <citation type="submission" date="2021-09" db="EMBL/GenBank/DDBJ databases">
        <authorList>
            <person name="Jia N."/>
            <person name="Wang J."/>
            <person name="Shi W."/>
            <person name="Du L."/>
            <person name="Sun Y."/>
            <person name="Zhan W."/>
            <person name="Jiang J."/>
            <person name="Wang Q."/>
            <person name="Zhang B."/>
            <person name="Ji P."/>
            <person name="Sakyi L.B."/>
            <person name="Cui X."/>
            <person name="Yuan T."/>
            <person name="Jiang B."/>
            <person name="Yang W."/>
            <person name="Lam T.T.-Y."/>
            <person name="Chang Q."/>
            <person name="Ding S."/>
            <person name="Wang X."/>
            <person name="Zhu J."/>
            <person name="Ruan X."/>
            <person name="Zhao L."/>
            <person name="Wei J."/>
            <person name="Que T."/>
            <person name="Du C."/>
            <person name="Cheng J."/>
            <person name="Dai P."/>
            <person name="Han X."/>
            <person name="Huang E."/>
            <person name="Gao Y."/>
            <person name="Liu J."/>
            <person name="Shao H."/>
            <person name="Ye R."/>
            <person name="Li L."/>
            <person name="Wei W."/>
            <person name="Wang X."/>
            <person name="Wang C."/>
            <person name="Huo Q."/>
            <person name="Li W."/>
            <person name="Guo W."/>
            <person name="Chen H."/>
            <person name="Chen S."/>
            <person name="Zhou L."/>
            <person name="Zhou L."/>
            <person name="Ni X."/>
            <person name="Tian J."/>
            <person name="Zhou Y."/>
            <person name="Sheng Y."/>
            <person name="Liu T."/>
            <person name="Pan Y."/>
            <person name="Xia L."/>
            <person name="Li J."/>
            <person name="Zhao F."/>
            <person name="Cao W."/>
        </authorList>
    </citation>
    <scope>NUCLEOTIDE SEQUENCE</scope>
    <source>
        <strain evidence="2">Rmic-2018</strain>
        <tissue evidence="2">Larvae</tissue>
    </source>
</reference>
<dbReference type="Proteomes" id="UP000821866">
    <property type="component" value="Chromosome 1"/>
</dbReference>
<feature type="region of interest" description="Disordered" evidence="1">
    <location>
        <begin position="103"/>
        <end position="125"/>
    </location>
</feature>
<proteinExistence type="predicted"/>
<dbReference type="EMBL" id="JABSTU010000001">
    <property type="protein sequence ID" value="KAH8039450.1"/>
    <property type="molecule type" value="Genomic_DNA"/>
</dbReference>
<name>A0A9J6EYD7_RHIMP</name>
<dbReference type="AlphaFoldDB" id="A0A9J6EYD7"/>
<evidence type="ECO:0000256" key="1">
    <source>
        <dbReference type="SAM" id="MobiDB-lite"/>
    </source>
</evidence>
<feature type="compositionally biased region" description="Basic and acidic residues" evidence="1">
    <location>
        <begin position="103"/>
        <end position="113"/>
    </location>
</feature>
<accession>A0A9J6EYD7</accession>
<evidence type="ECO:0000313" key="2">
    <source>
        <dbReference type="EMBL" id="KAH8039450.1"/>
    </source>
</evidence>
<comment type="caution">
    <text evidence="2">The sequence shown here is derived from an EMBL/GenBank/DDBJ whole genome shotgun (WGS) entry which is preliminary data.</text>
</comment>
<protein>
    <submittedName>
        <fullName evidence="2">Uncharacterized protein</fullName>
    </submittedName>
</protein>
<keyword evidence="3" id="KW-1185">Reference proteome</keyword>
<sequence length="125" mass="14117">MLNHEERDALRSGIDFVVGNLRPHLTSTSIGVEFVPVLRHAADKPEEAHHYVVEVCVRGVHPVTHTNSDGECYLREGDKSYRARFYDVRAWIVRIQEEHYLQERNRASLKEGESPAAGDAPPSLG</sequence>
<gene>
    <name evidence="2" type="ORF">HPB51_007328</name>
</gene>
<dbReference type="VEuPathDB" id="VectorBase:LOC119160753"/>
<evidence type="ECO:0000313" key="3">
    <source>
        <dbReference type="Proteomes" id="UP000821866"/>
    </source>
</evidence>